<dbReference type="KEGG" id="amus:LMH87_000384"/>
<keyword evidence="2" id="KW-0472">Membrane</keyword>
<keyword evidence="2" id="KW-0812">Transmembrane</keyword>
<evidence type="ECO:0000256" key="1">
    <source>
        <dbReference type="SAM" id="MobiDB-lite"/>
    </source>
</evidence>
<accession>A0A9W8UNS8</accession>
<keyword evidence="4" id="KW-1185">Reference proteome</keyword>
<name>A0A9W8UNS8_AKAMU</name>
<evidence type="ECO:0000313" key="4">
    <source>
        <dbReference type="Proteomes" id="UP001144673"/>
    </source>
</evidence>
<dbReference type="EMBL" id="JAJHUN010000007">
    <property type="protein sequence ID" value="KAJ4155120.1"/>
    <property type="molecule type" value="Genomic_DNA"/>
</dbReference>
<comment type="caution">
    <text evidence="3">The sequence shown here is derived from an EMBL/GenBank/DDBJ whole genome shotgun (WGS) entry which is preliminary data.</text>
</comment>
<proteinExistence type="predicted"/>
<dbReference type="Proteomes" id="UP001144673">
    <property type="component" value="Chromosome 6"/>
</dbReference>
<reference evidence="3" key="1">
    <citation type="journal article" date="2023" name="Access Microbiol">
        <title>De-novo genome assembly for Akanthomyces muscarius, a biocontrol agent of insect agricultural pests.</title>
        <authorList>
            <person name="Erdos Z."/>
            <person name="Studholme D.J."/>
            <person name="Raymond B."/>
            <person name="Sharma M."/>
        </authorList>
    </citation>
    <scope>NUCLEOTIDE SEQUENCE</scope>
    <source>
        <strain evidence="3">Ve6</strain>
    </source>
</reference>
<keyword evidence="2" id="KW-1133">Transmembrane helix</keyword>
<evidence type="ECO:0000256" key="2">
    <source>
        <dbReference type="SAM" id="Phobius"/>
    </source>
</evidence>
<feature type="transmembrane region" description="Helical" evidence="2">
    <location>
        <begin position="42"/>
        <end position="63"/>
    </location>
</feature>
<evidence type="ECO:0000313" key="3">
    <source>
        <dbReference type="EMBL" id="KAJ4155120.1"/>
    </source>
</evidence>
<dbReference type="AlphaFoldDB" id="A0A9W8UNS8"/>
<dbReference type="RefSeq" id="XP_056055244.1">
    <property type="nucleotide sequence ID" value="XM_056198279.1"/>
</dbReference>
<dbReference type="GeneID" id="80887543"/>
<feature type="region of interest" description="Disordered" evidence="1">
    <location>
        <begin position="74"/>
        <end position="97"/>
    </location>
</feature>
<organism evidence="3 4">
    <name type="scientific">Akanthomyces muscarius</name>
    <name type="common">Entomopathogenic fungus</name>
    <name type="synonym">Lecanicillium muscarium</name>
    <dbReference type="NCBI Taxonomy" id="2231603"/>
    <lineage>
        <taxon>Eukaryota</taxon>
        <taxon>Fungi</taxon>
        <taxon>Dikarya</taxon>
        <taxon>Ascomycota</taxon>
        <taxon>Pezizomycotina</taxon>
        <taxon>Sordariomycetes</taxon>
        <taxon>Hypocreomycetidae</taxon>
        <taxon>Hypocreales</taxon>
        <taxon>Cordycipitaceae</taxon>
        <taxon>Akanthomyces</taxon>
    </lineage>
</organism>
<gene>
    <name evidence="3" type="ORF">LMH87_000384</name>
</gene>
<protein>
    <submittedName>
        <fullName evidence="3">Uncharacterized protein</fullName>
    </submittedName>
</protein>
<sequence length="129" mass="14356">MYIPHDYQLYLKRASATTAGSGIAVGGIVAKNSGGDERSTRFILGFGIGVPILLILIGAVWYFRRRRARKAAVSAKKNMGNGGVTRPKQGWKRKRKSRWRGFGWPERLKPVPAPAAYRKSDKDILPTML</sequence>